<dbReference type="HOGENOM" id="CLU_020336_53_0_1"/>
<dbReference type="ESTHER" id="amamu-a0a0c2wv92">
    <property type="family name" value="ABHD11-Acetyl_transferase"/>
</dbReference>
<dbReference type="Gene3D" id="3.40.50.1820">
    <property type="entry name" value="alpha/beta hydrolase"/>
    <property type="match status" value="1"/>
</dbReference>
<comment type="similarity">
    <text evidence="1">Belongs to the AB hydrolase superfamily.</text>
</comment>
<dbReference type="OrthoDB" id="8119704at2759"/>
<dbReference type="InterPro" id="IPR000073">
    <property type="entry name" value="AB_hydrolase_1"/>
</dbReference>
<dbReference type="AlphaFoldDB" id="A0A0C2WV92"/>
<gene>
    <name evidence="4" type="ORF">M378DRAFT_186333</name>
</gene>
<evidence type="ECO:0000256" key="2">
    <source>
        <dbReference type="ARBA" id="ARBA00022801"/>
    </source>
</evidence>
<dbReference type="GO" id="GO:0052689">
    <property type="term" value="F:carboxylic ester hydrolase activity"/>
    <property type="evidence" value="ECO:0007669"/>
    <property type="project" value="TreeGrafter"/>
</dbReference>
<evidence type="ECO:0000256" key="1">
    <source>
        <dbReference type="ARBA" id="ARBA00008645"/>
    </source>
</evidence>
<organism evidence="4 5">
    <name type="scientific">Amanita muscaria (strain Koide BX008)</name>
    <dbReference type="NCBI Taxonomy" id="946122"/>
    <lineage>
        <taxon>Eukaryota</taxon>
        <taxon>Fungi</taxon>
        <taxon>Dikarya</taxon>
        <taxon>Basidiomycota</taxon>
        <taxon>Agaricomycotina</taxon>
        <taxon>Agaricomycetes</taxon>
        <taxon>Agaricomycetidae</taxon>
        <taxon>Agaricales</taxon>
        <taxon>Pluteineae</taxon>
        <taxon>Amanitaceae</taxon>
        <taxon>Amanita</taxon>
    </lineage>
</organism>
<accession>A0A0C2WV92</accession>
<evidence type="ECO:0000313" key="4">
    <source>
        <dbReference type="EMBL" id="KIL65677.1"/>
    </source>
</evidence>
<dbReference type="Pfam" id="PF00561">
    <property type="entry name" value="Abhydrolase_1"/>
    <property type="match status" value="1"/>
</dbReference>
<keyword evidence="5" id="KW-1185">Reference proteome</keyword>
<sequence length="312" mass="34924">MTVLPVLRTQFLSGKAKLCAHRRLFSAIAGTSEPVDLDYTLQIPQNGNTTEKPLVILHGLFGSKRNWTSLTKAFVSNLQRPIYALDLRNHGSSPHAAPMTYEHMATDVLHFFKKHKLQDVCLLGHSMGGKVAMSVALNQNSTLDNEDAISSLIVADIAPIRATLSQDFVEYIHIMSKIEQMGLKTRSEAGKVLEEYEKDPSIRQFLLTNLVVPPASSPNKAKFQVPLSLLNESISLLGSFPYEPGNRLWQGKTLVIKGSKSKYINRHNIPTIEAFFPDMRLEVLDAGHWVHAEKPHEFMKLVIDFIGDRDNN</sequence>
<dbReference type="PANTHER" id="PTHR46118:SF4">
    <property type="entry name" value="PROTEIN ABHD11"/>
    <property type="match status" value="1"/>
</dbReference>
<reference evidence="4 5" key="1">
    <citation type="submission" date="2014-04" db="EMBL/GenBank/DDBJ databases">
        <title>Evolutionary Origins and Diversification of the Mycorrhizal Mutualists.</title>
        <authorList>
            <consortium name="DOE Joint Genome Institute"/>
            <consortium name="Mycorrhizal Genomics Consortium"/>
            <person name="Kohler A."/>
            <person name="Kuo A."/>
            <person name="Nagy L.G."/>
            <person name="Floudas D."/>
            <person name="Copeland A."/>
            <person name="Barry K.W."/>
            <person name="Cichocki N."/>
            <person name="Veneault-Fourrey C."/>
            <person name="LaButti K."/>
            <person name="Lindquist E.A."/>
            <person name="Lipzen A."/>
            <person name="Lundell T."/>
            <person name="Morin E."/>
            <person name="Murat C."/>
            <person name="Riley R."/>
            <person name="Ohm R."/>
            <person name="Sun H."/>
            <person name="Tunlid A."/>
            <person name="Henrissat B."/>
            <person name="Grigoriev I.V."/>
            <person name="Hibbett D.S."/>
            <person name="Martin F."/>
        </authorList>
    </citation>
    <scope>NUCLEOTIDE SEQUENCE [LARGE SCALE GENOMIC DNA]</scope>
    <source>
        <strain evidence="4 5">Koide BX008</strain>
    </source>
</reference>
<dbReference type="FunFam" id="3.40.50.1820:FF:000039">
    <property type="entry name" value="Esterase ybfF"/>
    <property type="match status" value="1"/>
</dbReference>
<evidence type="ECO:0000259" key="3">
    <source>
        <dbReference type="Pfam" id="PF00561"/>
    </source>
</evidence>
<dbReference type="InParanoid" id="A0A0C2WV92"/>
<dbReference type="EMBL" id="KN818240">
    <property type="protein sequence ID" value="KIL65677.1"/>
    <property type="molecule type" value="Genomic_DNA"/>
</dbReference>
<name>A0A0C2WV92_AMAMK</name>
<feature type="domain" description="AB hydrolase-1" evidence="3">
    <location>
        <begin position="52"/>
        <end position="295"/>
    </location>
</feature>
<keyword evidence="2" id="KW-0378">Hydrolase</keyword>
<dbReference type="Proteomes" id="UP000054549">
    <property type="component" value="Unassembled WGS sequence"/>
</dbReference>
<dbReference type="InterPro" id="IPR029058">
    <property type="entry name" value="AB_hydrolase_fold"/>
</dbReference>
<evidence type="ECO:0000313" key="5">
    <source>
        <dbReference type="Proteomes" id="UP000054549"/>
    </source>
</evidence>
<proteinExistence type="inferred from homology"/>
<dbReference type="PANTHER" id="PTHR46118">
    <property type="entry name" value="PROTEIN ABHD11"/>
    <property type="match status" value="1"/>
</dbReference>
<dbReference type="GO" id="GO:0005739">
    <property type="term" value="C:mitochondrion"/>
    <property type="evidence" value="ECO:0007669"/>
    <property type="project" value="TreeGrafter"/>
</dbReference>
<dbReference type="STRING" id="946122.A0A0C2WV92"/>
<dbReference type="SUPFAM" id="SSF53474">
    <property type="entry name" value="alpha/beta-Hydrolases"/>
    <property type="match status" value="1"/>
</dbReference>
<dbReference type="FunCoup" id="A0A0C2WV92">
    <property type="interactions" value="285"/>
</dbReference>
<protein>
    <recommendedName>
        <fullName evidence="3">AB hydrolase-1 domain-containing protein</fullName>
    </recommendedName>
</protein>